<dbReference type="CDD" id="cd02966">
    <property type="entry name" value="TlpA_like_family"/>
    <property type="match status" value="1"/>
</dbReference>
<dbReference type="Gene3D" id="3.40.30.10">
    <property type="entry name" value="Glutaredoxin"/>
    <property type="match status" value="1"/>
</dbReference>
<dbReference type="PROSITE" id="PS00194">
    <property type="entry name" value="THIOREDOXIN_1"/>
    <property type="match status" value="1"/>
</dbReference>
<sequence length="176" mass="18876">MLAAAWLGTEARHLGLHIPQVAAAPQDSGGGGSDFPHLALSNMDGQPVDILAAFPGKSLLVNYWATWCPPCLAEIPSLMALKETVREQGIEVVLISLDFPENSGRLKKLMARYKLDNVDTLYMTQAAQWPLIGGQGLPITVLVSPEQKIISRISGAIDWSGQAGQDFIKSGITPSK</sequence>
<dbReference type="GO" id="GO:0017004">
    <property type="term" value="P:cytochrome complex assembly"/>
    <property type="evidence" value="ECO:0007669"/>
    <property type="project" value="UniProtKB-KW"/>
</dbReference>
<dbReference type="InterPro" id="IPR013766">
    <property type="entry name" value="Thioredoxin_domain"/>
</dbReference>
<dbReference type="EMBL" id="CP066681">
    <property type="protein sequence ID" value="QQG35608.1"/>
    <property type="molecule type" value="Genomic_DNA"/>
</dbReference>
<dbReference type="InterPro" id="IPR013740">
    <property type="entry name" value="Redoxin"/>
</dbReference>
<evidence type="ECO:0000256" key="1">
    <source>
        <dbReference type="ARBA" id="ARBA00004196"/>
    </source>
</evidence>
<dbReference type="GO" id="GO:0030313">
    <property type="term" value="C:cell envelope"/>
    <property type="evidence" value="ECO:0007669"/>
    <property type="project" value="UniProtKB-SubCell"/>
</dbReference>
<comment type="subcellular location">
    <subcellularLocation>
        <location evidence="1">Cell envelope</location>
    </subcellularLocation>
</comment>
<dbReference type="GO" id="GO:0016491">
    <property type="term" value="F:oxidoreductase activity"/>
    <property type="evidence" value="ECO:0007669"/>
    <property type="project" value="InterPro"/>
</dbReference>
<keyword evidence="3" id="KW-0676">Redox-active center</keyword>
<dbReference type="InterPro" id="IPR050553">
    <property type="entry name" value="Thioredoxin_ResA/DsbE_sf"/>
</dbReference>
<dbReference type="InterPro" id="IPR036249">
    <property type="entry name" value="Thioredoxin-like_sf"/>
</dbReference>
<keyword evidence="2" id="KW-0201">Cytochrome c-type biogenesis</keyword>
<dbReference type="Proteomes" id="UP000595362">
    <property type="component" value="Chromosome"/>
</dbReference>
<name>A0A7T5R147_9BACT</name>
<evidence type="ECO:0000313" key="5">
    <source>
        <dbReference type="EMBL" id="QQG35608.1"/>
    </source>
</evidence>
<feature type="domain" description="Thioredoxin" evidence="4">
    <location>
        <begin position="29"/>
        <end position="173"/>
    </location>
</feature>
<dbReference type="SUPFAM" id="SSF52833">
    <property type="entry name" value="Thioredoxin-like"/>
    <property type="match status" value="1"/>
</dbReference>
<dbReference type="PANTHER" id="PTHR42852:SF18">
    <property type="entry name" value="CHROMOSOME UNDETERMINED SCAFFOLD_47, WHOLE GENOME SHOTGUN SEQUENCE"/>
    <property type="match status" value="1"/>
</dbReference>
<dbReference type="PANTHER" id="PTHR42852">
    <property type="entry name" value="THIOL:DISULFIDE INTERCHANGE PROTEIN DSBE"/>
    <property type="match status" value="1"/>
</dbReference>
<evidence type="ECO:0000259" key="4">
    <source>
        <dbReference type="PROSITE" id="PS51352"/>
    </source>
</evidence>
<protein>
    <submittedName>
        <fullName evidence="5">TlpA family protein disulfide reductase</fullName>
    </submittedName>
</protein>
<gene>
    <name evidence="5" type="ORF">HYS17_08765</name>
</gene>
<reference evidence="5 6" key="1">
    <citation type="submission" date="2020-07" db="EMBL/GenBank/DDBJ databases">
        <title>Huge and variable diversity of episymbiotic CPR bacteria and DPANN archaea in groundwater ecosystems.</title>
        <authorList>
            <person name="He C.Y."/>
            <person name="Keren R."/>
            <person name="Whittaker M."/>
            <person name="Farag I.F."/>
            <person name="Doudna J."/>
            <person name="Cate J.H.D."/>
            <person name="Banfield J.F."/>
        </authorList>
    </citation>
    <scope>NUCLEOTIDE SEQUENCE [LARGE SCALE GENOMIC DNA]</scope>
    <source>
        <strain evidence="5">NC_groundwater_70_Ag_B-0.1um_54_66</strain>
    </source>
</reference>
<dbReference type="InterPro" id="IPR017937">
    <property type="entry name" value="Thioredoxin_CS"/>
</dbReference>
<proteinExistence type="predicted"/>
<accession>A0A7T5R147</accession>
<evidence type="ECO:0000313" key="6">
    <source>
        <dbReference type="Proteomes" id="UP000595362"/>
    </source>
</evidence>
<evidence type="ECO:0000256" key="2">
    <source>
        <dbReference type="ARBA" id="ARBA00022748"/>
    </source>
</evidence>
<organism evidence="5 6">
    <name type="scientific">Micavibrio aeruginosavorus</name>
    <dbReference type="NCBI Taxonomy" id="349221"/>
    <lineage>
        <taxon>Bacteria</taxon>
        <taxon>Pseudomonadati</taxon>
        <taxon>Bdellovibrionota</taxon>
        <taxon>Bdellovibrionia</taxon>
        <taxon>Bdellovibrionales</taxon>
        <taxon>Pseudobdellovibrionaceae</taxon>
        <taxon>Micavibrio</taxon>
    </lineage>
</organism>
<dbReference type="Pfam" id="PF08534">
    <property type="entry name" value="Redoxin"/>
    <property type="match status" value="1"/>
</dbReference>
<dbReference type="AlphaFoldDB" id="A0A7T5R147"/>
<dbReference type="PROSITE" id="PS51352">
    <property type="entry name" value="THIOREDOXIN_2"/>
    <property type="match status" value="1"/>
</dbReference>
<evidence type="ECO:0000256" key="3">
    <source>
        <dbReference type="ARBA" id="ARBA00023284"/>
    </source>
</evidence>